<gene>
    <name evidence="2" type="ORF">N8I77_006304</name>
</gene>
<dbReference type="AlphaFoldDB" id="A0AAD9W3U8"/>
<proteinExistence type="predicted"/>
<evidence type="ECO:0000313" key="2">
    <source>
        <dbReference type="EMBL" id="KAK2607641.1"/>
    </source>
</evidence>
<feature type="compositionally biased region" description="Basic and acidic residues" evidence="1">
    <location>
        <begin position="39"/>
        <end position="48"/>
    </location>
</feature>
<evidence type="ECO:0000256" key="1">
    <source>
        <dbReference type="SAM" id="MobiDB-lite"/>
    </source>
</evidence>
<comment type="caution">
    <text evidence="2">The sequence shown here is derived from an EMBL/GenBank/DDBJ whole genome shotgun (WGS) entry which is preliminary data.</text>
</comment>
<accession>A0AAD9W3U8</accession>
<feature type="compositionally biased region" description="Basic residues" evidence="1">
    <location>
        <begin position="21"/>
        <end position="38"/>
    </location>
</feature>
<evidence type="ECO:0000313" key="3">
    <source>
        <dbReference type="Proteomes" id="UP001265746"/>
    </source>
</evidence>
<organism evidence="2 3">
    <name type="scientific">Phomopsis amygdali</name>
    <name type="common">Fusicoccum amygdali</name>
    <dbReference type="NCBI Taxonomy" id="1214568"/>
    <lineage>
        <taxon>Eukaryota</taxon>
        <taxon>Fungi</taxon>
        <taxon>Dikarya</taxon>
        <taxon>Ascomycota</taxon>
        <taxon>Pezizomycotina</taxon>
        <taxon>Sordariomycetes</taxon>
        <taxon>Sordariomycetidae</taxon>
        <taxon>Diaporthales</taxon>
        <taxon>Diaporthaceae</taxon>
        <taxon>Diaporthe</taxon>
    </lineage>
</organism>
<protein>
    <submittedName>
        <fullName evidence="2">Uncharacterized protein</fullName>
    </submittedName>
</protein>
<dbReference type="Proteomes" id="UP001265746">
    <property type="component" value="Unassembled WGS sequence"/>
</dbReference>
<dbReference type="EMBL" id="JAUJFL010000003">
    <property type="protein sequence ID" value="KAK2607641.1"/>
    <property type="molecule type" value="Genomic_DNA"/>
</dbReference>
<feature type="compositionally biased region" description="Polar residues" evidence="1">
    <location>
        <begin position="1"/>
        <end position="10"/>
    </location>
</feature>
<feature type="region of interest" description="Disordered" evidence="1">
    <location>
        <begin position="1"/>
        <end position="65"/>
    </location>
</feature>
<sequence length="126" mass="14350">MPSITSTLGNGQARHFSKAETRRHRRKTQERKGKKSRPCSKEPIDLHKSRNIPQIADPAAPGDIHAHEFDDSRLLKKLMPQGQERRGCKSRDVDLRIKRDNKAVFSGVCQPLESEANAYGEEEDFE</sequence>
<name>A0AAD9W3U8_PHOAM</name>
<keyword evidence="3" id="KW-1185">Reference proteome</keyword>
<reference evidence="2" key="1">
    <citation type="submission" date="2023-06" db="EMBL/GenBank/DDBJ databases">
        <authorList>
            <person name="Noh H."/>
        </authorList>
    </citation>
    <scope>NUCLEOTIDE SEQUENCE</scope>
    <source>
        <strain evidence="2">DUCC20226</strain>
    </source>
</reference>